<accession>R0K3Z7</accession>
<evidence type="ECO:0000313" key="2">
    <source>
        <dbReference type="Proteomes" id="UP000016935"/>
    </source>
</evidence>
<proteinExistence type="predicted"/>
<protein>
    <submittedName>
        <fullName evidence="1">Uncharacterized protein</fullName>
    </submittedName>
</protein>
<dbReference type="GeneID" id="19403764"/>
<dbReference type="HOGENOM" id="CLU_1289650_0_0_1"/>
<dbReference type="EMBL" id="KB908833">
    <property type="protein sequence ID" value="EOA83067.1"/>
    <property type="molecule type" value="Genomic_DNA"/>
</dbReference>
<sequence>MGELPILRITIFNDNMENPSVVYSTNYSHFYPTDYIRSDATDSKTSKFKDYITSWIPQIETQLLKTIGECEKNEAQQCELHKHIISNLQKEAGLNLSIYAYRSAQKCGILILENGVCAKKNTTAYHILKYICSDSGNLPIQDLEKLCSEESMQSMWKKLPLVDSIDSQLKEILETTKKTIIALAERKGRIYELERKSHFLRESSKGFYREVGIR</sequence>
<dbReference type="Proteomes" id="UP000016935">
    <property type="component" value="Unassembled WGS sequence"/>
</dbReference>
<keyword evidence="2" id="KW-1185">Reference proteome</keyword>
<dbReference type="AlphaFoldDB" id="R0K3Z7"/>
<reference evidence="1 2" key="2">
    <citation type="journal article" date="2013" name="PLoS Genet.">
        <title>Comparative genome structure, secondary metabolite, and effector coding capacity across Cochliobolus pathogens.</title>
        <authorList>
            <person name="Condon B.J."/>
            <person name="Leng Y."/>
            <person name="Wu D."/>
            <person name="Bushley K.E."/>
            <person name="Ohm R.A."/>
            <person name="Otillar R."/>
            <person name="Martin J."/>
            <person name="Schackwitz W."/>
            <person name="Grimwood J."/>
            <person name="MohdZainudin N."/>
            <person name="Xue C."/>
            <person name="Wang R."/>
            <person name="Manning V.A."/>
            <person name="Dhillon B."/>
            <person name="Tu Z.J."/>
            <person name="Steffenson B.J."/>
            <person name="Salamov A."/>
            <person name="Sun H."/>
            <person name="Lowry S."/>
            <person name="LaButti K."/>
            <person name="Han J."/>
            <person name="Copeland A."/>
            <person name="Lindquist E."/>
            <person name="Barry K."/>
            <person name="Schmutz J."/>
            <person name="Baker S.E."/>
            <person name="Ciuffetti L.M."/>
            <person name="Grigoriev I.V."/>
            <person name="Zhong S."/>
            <person name="Turgeon B.G."/>
        </authorList>
    </citation>
    <scope>NUCLEOTIDE SEQUENCE [LARGE SCALE GENOMIC DNA]</scope>
    <source>
        <strain evidence="2">28A</strain>
    </source>
</reference>
<organism evidence="1 2">
    <name type="scientific">Exserohilum turcicum (strain 28A)</name>
    <name type="common">Northern leaf blight fungus</name>
    <name type="synonym">Setosphaeria turcica</name>
    <dbReference type="NCBI Taxonomy" id="671987"/>
    <lineage>
        <taxon>Eukaryota</taxon>
        <taxon>Fungi</taxon>
        <taxon>Dikarya</taxon>
        <taxon>Ascomycota</taxon>
        <taxon>Pezizomycotina</taxon>
        <taxon>Dothideomycetes</taxon>
        <taxon>Pleosporomycetidae</taxon>
        <taxon>Pleosporales</taxon>
        <taxon>Pleosporineae</taxon>
        <taxon>Pleosporaceae</taxon>
        <taxon>Exserohilum</taxon>
    </lineage>
</organism>
<reference evidence="1 2" key="1">
    <citation type="journal article" date="2012" name="PLoS Pathog.">
        <title>Diverse lifestyles and strategies of plant pathogenesis encoded in the genomes of eighteen Dothideomycetes fungi.</title>
        <authorList>
            <person name="Ohm R.A."/>
            <person name="Feau N."/>
            <person name="Henrissat B."/>
            <person name="Schoch C.L."/>
            <person name="Horwitz B.A."/>
            <person name="Barry K.W."/>
            <person name="Condon B.J."/>
            <person name="Copeland A.C."/>
            <person name="Dhillon B."/>
            <person name="Glaser F."/>
            <person name="Hesse C.N."/>
            <person name="Kosti I."/>
            <person name="LaButti K."/>
            <person name="Lindquist E.A."/>
            <person name="Lucas S."/>
            <person name="Salamov A.A."/>
            <person name="Bradshaw R.E."/>
            <person name="Ciuffetti L."/>
            <person name="Hamelin R.C."/>
            <person name="Kema G.H.J."/>
            <person name="Lawrence C."/>
            <person name="Scott J.A."/>
            <person name="Spatafora J.W."/>
            <person name="Turgeon B.G."/>
            <person name="de Wit P.J.G.M."/>
            <person name="Zhong S."/>
            <person name="Goodwin S.B."/>
            <person name="Grigoriev I.V."/>
        </authorList>
    </citation>
    <scope>NUCLEOTIDE SEQUENCE [LARGE SCALE GENOMIC DNA]</scope>
    <source>
        <strain evidence="2">28A</strain>
    </source>
</reference>
<evidence type="ECO:0000313" key="1">
    <source>
        <dbReference type="EMBL" id="EOA83067.1"/>
    </source>
</evidence>
<dbReference type="RefSeq" id="XP_008028774.1">
    <property type="nucleotide sequence ID" value="XM_008030583.1"/>
</dbReference>
<gene>
    <name evidence="1" type="ORF">SETTUDRAFT_33398</name>
</gene>
<name>R0K3Z7_EXST2</name>